<keyword evidence="6 8" id="KW-0472">Membrane</keyword>
<dbReference type="SUPFAM" id="SSF52833">
    <property type="entry name" value="Thioredoxin-like"/>
    <property type="match status" value="1"/>
</dbReference>
<evidence type="ECO:0000256" key="8">
    <source>
        <dbReference type="SAM" id="Phobius"/>
    </source>
</evidence>
<feature type="transmembrane region" description="Helical" evidence="8">
    <location>
        <begin position="398"/>
        <end position="420"/>
    </location>
</feature>
<reference evidence="10" key="1">
    <citation type="submission" date="2020-12" db="EMBL/GenBank/DDBJ databases">
        <title>Pontibaca salina gen. nov., sp. nov., isolated from marine sediment.</title>
        <authorList>
            <person name="Bo J."/>
            <person name="Wang S."/>
            <person name="Song X."/>
            <person name="Du Z."/>
        </authorList>
    </citation>
    <scope>NUCLEOTIDE SEQUENCE</scope>
    <source>
        <strain evidence="10">S1109L</strain>
    </source>
</reference>
<evidence type="ECO:0000256" key="6">
    <source>
        <dbReference type="ARBA" id="ARBA00023136"/>
    </source>
</evidence>
<dbReference type="InterPro" id="IPR028250">
    <property type="entry name" value="DsbDN"/>
</dbReference>
<evidence type="ECO:0000256" key="5">
    <source>
        <dbReference type="ARBA" id="ARBA00022989"/>
    </source>
</evidence>
<keyword evidence="5 8" id="KW-1133">Transmembrane helix</keyword>
<feature type="transmembrane region" description="Helical" evidence="8">
    <location>
        <begin position="432"/>
        <end position="451"/>
    </location>
</feature>
<evidence type="ECO:0000259" key="9">
    <source>
        <dbReference type="PROSITE" id="PS51352"/>
    </source>
</evidence>
<evidence type="ECO:0000256" key="7">
    <source>
        <dbReference type="ARBA" id="ARBA00023284"/>
    </source>
</evidence>
<dbReference type="InterPro" id="IPR013766">
    <property type="entry name" value="Thioredoxin_domain"/>
</dbReference>
<evidence type="ECO:0000256" key="2">
    <source>
        <dbReference type="ARBA" id="ARBA00022475"/>
    </source>
</evidence>
<keyword evidence="7" id="KW-0676">Redox-active center</keyword>
<keyword evidence="11" id="KW-1185">Reference proteome</keyword>
<dbReference type="GO" id="GO:0045454">
    <property type="term" value="P:cell redox homeostasis"/>
    <property type="evidence" value="ECO:0007669"/>
    <property type="project" value="TreeGrafter"/>
</dbReference>
<dbReference type="PANTHER" id="PTHR32234:SF0">
    <property type="entry name" value="THIOL:DISULFIDE INTERCHANGE PROTEIN DSBD"/>
    <property type="match status" value="1"/>
</dbReference>
<feature type="domain" description="Thioredoxin" evidence="9">
    <location>
        <begin position="463"/>
        <end position="590"/>
    </location>
</feature>
<dbReference type="PROSITE" id="PS51352">
    <property type="entry name" value="THIOREDOXIN_2"/>
    <property type="match status" value="1"/>
</dbReference>
<dbReference type="Gene3D" id="3.40.30.10">
    <property type="entry name" value="Glutaredoxin"/>
    <property type="match status" value="1"/>
</dbReference>
<feature type="transmembrane region" description="Helical" evidence="8">
    <location>
        <begin position="333"/>
        <end position="354"/>
    </location>
</feature>
<dbReference type="RefSeq" id="WP_198684542.1">
    <property type="nucleotide sequence ID" value="NZ_JAEIJD010000001.1"/>
</dbReference>
<feature type="transmembrane region" description="Helical" evidence="8">
    <location>
        <begin position="219"/>
        <end position="243"/>
    </location>
</feature>
<dbReference type="PANTHER" id="PTHR32234">
    <property type="entry name" value="THIOL:DISULFIDE INTERCHANGE PROTEIN DSBD"/>
    <property type="match status" value="1"/>
</dbReference>
<dbReference type="SUPFAM" id="SSF74863">
    <property type="entry name" value="Thiol:disulfide interchange protein DsbD, N-terminal domain (DsbD-alpha)"/>
    <property type="match status" value="1"/>
</dbReference>
<dbReference type="PROSITE" id="PS00194">
    <property type="entry name" value="THIOREDOXIN_1"/>
    <property type="match status" value="1"/>
</dbReference>
<dbReference type="InterPro" id="IPR036929">
    <property type="entry name" value="DsbDN_sf"/>
</dbReference>
<dbReference type="GO" id="GO:0005886">
    <property type="term" value="C:plasma membrane"/>
    <property type="evidence" value="ECO:0007669"/>
    <property type="project" value="UniProtKB-SubCell"/>
</dbReference>
<feature type="transmembrane region" description="Helical" evidence="8">
    <location>
        <begin position="375"/>
        <end position="392"/>
    </location>
</feature>
<keyword evidence="4" id="KW-0201">Cytochrome c-type biogenesis</keyword>
<protein>
    <submittedName>
        <fullName evidence="10">Protein-disulfide reductase DsbD</fullName>
        <ecNumber evidence="10">1.8.1.8</ecNumber>
    </submittedName>
</protein>
<keyword evidence="10" id="KW-0560">Oxidoreductase</keyword>
<keyword evidence="3 8" id="KW-0812">Transmembrane</keyword>
<dbReference type="Gene3D" id="2.60.40.1250">
    <property type="entry name" value="Thiol:disulfide interchange protein DsbD, N-terminal domain"/>
    <property type="match status" value="1"/>
</dbReference>
<feature type="transmembrane region" description="Helical" evidence="8">
    <location>
        <begin position="300"/>
        <end position="327"/>
    </location>
</feature>
<organism evidence="10 11">
    <name type="scientific">Pontibaca salina</name>
    <dbReference type="NCBI Taxonomy" id="2795731"/>
    <lineage>
        <taxon>Bacteria</taxon>
        <taxon>Pseudomonadati</taxon>
        <taxon>Pseudomonadota</taxon>
        <taxon>Alphaproteobacteria</taxon>
        <taxon>Rhodobacterales</taxon>
        <taxon>Roseobacteraceae</taxon>
        <taxon>Pontibaca</taxon>
    </lineage>
</organism>
<dbReference type="Pfam" id="PF13899">
    <property type="entry name" value="Thioredoxin_7"/>
    <property type="match status" value="1"/>
</dbReference>
<evidence type="ECO:0000256" key="4">
    <source>
        <dbReference type="ARBA" id="ARBA00022748"/>
    </source>
</evidence>
<dbReference type="InterPro" id="IPR036249">
    <property type="entry name" value="Thioredoxin-like_sf"/>
</dbReference>
<dbReference type="Pfam" id="PF11412">
    <property type="entry name" value="DsbD_N"/>
    <property type="match status" value="1"/>
</dbReference>
<dbReference type="NCBIfam" id="NF001419">
    <property type="entry name" value="PRK00293.1"/>
    <property type="match status" value="1"/>
</dbReference>
<evidence type="ECO:0000313" key="11">
    <source>
        <dbReference type="Proteomes" id="UP000613255"/>
    </source>
</evidence>
<sequence length="590" mass="61374">MTQSASSPLPPLLRLFLVALFALLWTGAALAQSSWSRPAAPLPVAEALQLDVTESVDGRRLLTWRIAKGYYLYRDYLAAETADGEKLNLDTPPGTVKDDPTFGTVEVYFDSVQAFLPAASGPITITYQGCQDGGICYPPVTETLAALETAAQPAQSLTLAQDQSGLDGLQARGGTLLVFAGFLGFGLLLAFTPCVFPMVPILAGLLASQGETLNARRGAMLSGAYVLAMAAAFGLLGVAAAWSGQNLQMVLQSPAAIWTVAAIFVLLALSMFGLFEIGLPTAWTNRLSSVGAARRGTLAGAWALGFTSALIVGPCVTAPLAGALLYIARTGDLALGAGALFALGLGQGIPLLIAGTFGARYLPRAGGWMDGVKRVFGFVFLGMALWLAGRLLDGPLILALWAALLVAAGIFAGAMDLLPAETGPLRRMLKTGGVLALLAGAIMAFGAALGGTDPLRPLAPLLARGGPETPQDQLTFTEVRDNAALDAALSKASGNPALIYVTADWCVTCRTFDRKIWPDPDVRAALDGMTLIAADLSTFDAAGQKLLDRLDAVGPPTMVFLDRDRRETPGTRIVGDASAARVISAAGTLR</sequence>
<dbReference type="GO" id="GO:0047134">
    <property type="term" value="F:protein-disulfide reductase [NAD(P)H] activity"/>
    <property type="evidence" value="ECO:0007669"/>
    <property type="project" value="UniProtKB-EC"/>
</dbReference>
<keyword evidence="2" id="KW-1003">Cell membrane</keyword>
<comment type="subcellular location">
    <subcellularLocation>
        <location evidence="1">Cell membrane</location>
        <topology evidence="1">Multi-pass membrane protein</topology>
    </subcellularLocation>
</comment>
<dbReference type="Proteomes" id="UP000613255">
    <property type="component" value="Unassembled WGS sequence"/>
</dbReference>
<dbReference type="EC" id="1.8.1.8" evidence="10"/>
<comment type="caution">
    <text evidence="10">The sequence shown here is derived from an EMBL/GenBank/DDBJ whole genome shotgun (WGS) entry which is preliminary data.</text>
</comment>
<feature type="transmembrane region" description="Helical" evidence="8">
    <location>
        <begin position="255"/>
        <end position="279"/>
    </location>
</feature>
<evidence type="ECO:0000256" key="1">
    <source>
        <dbReference type="ARBA" id="ARBA00004651"/>
    </source>
</evidence>
<feature type="transmembrane region" description="Helical" evidence="8">
    <location>
        <begin position="176"/>
        <end position="207"/>
    </location>
</feature>
<dbReference type="Pfam" id="PF02683">
    <property type="entry name" value="DsbD_TM"/>
    <property type="match status" value="1"/>
</dbReference>
<dbReference type="AlphaFoldDB" id="A0A934LXE5"/>
<accession>A0A934LXE5</accession>
<proteinExistence type="predicted"/>
<dbReference type="GO" id="GO:0017004">
    <property type="term" value="P:cytochrome complex assembly"/>
    <property type="evidence" value="ECO:0007669"/>
    <property type="project" value="UniProtKB-KW"/>
</dbReference>
<gene>
    <name evidence="10" type="primary">dsbD</name>
    <name evidence="10" type="ORF">JAO82_01420</name>
</gene>
<evidence type="ECO:0000313" key="10">
    <source>
        <dbReference type="EMBL" id="MBI6628527.1"/>
    </source>
</evidence>
<dbReference type="EMBL" id="JAEIJD010000001">
    <property type="protein sequence ID" value="MBI6628527.1"/>
    <property type="molecule type" value="Genomic_DNA"/>
</dbReference>
<evidence type="ECO:0000256" key="3">
    <source>
        <dbReference type="ARBA" id="ARBA00022692"/>
    </source>
</evidence>
<dbReference type="InterPro" id="IPR003834">
    <property type="entry name" value="Cyt_c_assmbl_TM_dom"/>
</dbReference>
<dbReference type="InterPro" id="IPR017937">
    <property type="entry name" value="Thioredoxin_CS"/>
</dbReference>
<name>A0A934LXE5_9RHOB</name>